<evidence type="ECO:0000313" key="4">
    <source>
        <dbReference type="EMBL" id="GAA4184346.1"/>
    </source>
</evidence>
<dbReference type="PANTHER" id="PTHR30469:SF33">
    <property type="entry name" value="SLR1207 PROTEIN"/>
    <property type="match status" value="1"/>
</dbReference>
<feature type="compositionally biased region" description="Low complexity" evidence="2">
    <location>
        <begin position="128"/>
        <end position="154"/>
    </location>
</feature>
<dbReference type="NCBIfam" id="TIGR01730">
    <property type="entry name" value="RND_mfp"/>
    <property type="match status" value="1"/>
</dbReference>
<dbReference type="Gene3D" id="2.40.420.20">
    <property type="match status" value="1"/>
</dbReference>
<feature type="compositionally biased region" description="Low complexity" evidence="2">
    <location>
        <begin position="320"/>
        <end position="372"/>
    </location>
</feature>
<evidence type="ECO:0000259" key="3">
    <source>
        <dbReference type="Pfam" id="PF25967"/>
    </source>
</evidence>
<accession>A0ABP8AI97</accession>
<feature type="compositionally biased region" description="Gly residues" evidence="2">
    <location>
        <begin position="373"/>
        <end position="382"/>
    </location>
</feature>
<dbReference type="Gene3D" id="1.10.287.470">
    <property type="entry name" value="Helix hairpin bin"/>
    <property type="match status" value="1"/>
</dbReference>
<evidence type="ECO:0000256" key="2">
    <source>
        <dbReference type="SAM" id="MobiDB-lite"/>
    </source>
</evidence>
<evidence type="ECO:0000256" key="1">
    <source>
        <dbReference type="ARBA" id="ARBA00009477"/>
    </source>
</evidence>
<dbReference type="Gene3D" id="2.40.30.170">
    <property type="match status" value="1"/>
</dbReference>
<sequence length="669" mass="63108">MADAKRSRARRRGRVITGVAIGVVVCLAGGGAAWAALRPDSPSYRLATATKADVTQTASLAGTVASATRADRAFQTSGTVAAVKVKVGDKVKAGQTLATLDTSALDSAVTQAQQAVTTAEQKLNDDLASQTSSAATSTSTSTSTQTSSSTTDSSSGGLAMGAFVAAAPTQSAASSDDTITSDVAKVTAAQNALIDLITGSDGVTAVTTAVQGQLEAVQKTLTDLGASSSPCTTFANLPAGTAQSDADAALASCQAAVTAALGSASATGSGGTSGAASVASTLTALASDLSTLSELQTKITAAEKSLDAAVQQLASDAADAAKSTSGSGSGTAPSSGSKPSAGSGSQSGSQPSGSQPAGAAPGDTAGRSAGGTASAGGSGSSGGSARSTSGGESSGSGAGSASGGQATQAATAEDITADEASLASAQANLAVAQQNTGLATLTTPIAGTVAAVGISAGSSVSAGSSSEVISVIGDDGWVVDTSATASSIGPLKVGQTASVNVSGVSGAQKAKITSIGFLNTSSDSSTPSYDVTLALTGSSSGLLNGASARLTVNVDSATNVLTVPSSAVHLTGANSYSVDVLADGTASRRQVKLGAIGADRVQIASGLSAGDKVILADLSSTVSSDSTETSSRSGLSGLGGAGAGAGAGGQRFGGAGFGGAGPTGAGVGR</sequence>
<protein>
    <recommendedName>
        <fullName evidence="3">Multidrug resistance protein MdtA-like C-terminal permuted SH3 domain-containing protein</fullName>
    </recommendedName>
</protein>
<dbReference type="InterPro" id="IPR006143">
    <property type="entry name" value="RND_pump_MFP"/>
</dbReference>
<gene>
    <name evidence="4" type="ORF">GCM10022288_04900</name>
</gene>
<dbReference type="InterPro" id="IPR058627">
    <property type="entry name" value="MdtA-like_C"/>
</dbReference>
<dbReference type="EMBL" id="BAABBX010000004">
    <property type="protein sequence ID" value="GAA4184346.1"/>
    <property type="molecule type" value="Genomic_DNA"/>
</dbReference>
<feature type="compositionally biased region" description="Gly residues" evidence="2">
    <location>
        <begin position="392"/>
        <end position="402"/>
    </location>
</feature>
<evidence type="ECO:0000313" key="5">
    <source>
        <dbReference type="Proteomes" id="UP001500213"/>
    </source>
</evidence>
<dbReference type="SUPFAM" id="SSF111369">
    <property type="entry name" value="HlyD-like secretion proteins"/>
    <property type="match status" value="2"/>
</dbReference>
<dbReference type="Pfam" id="PF25967">
    <property type="entry name" value="RND-MFP_C"/>
    <property type="match status" value="1"/>
</dbReference>
<reference evidence="5" key="1">
    <citation type="journal article" date="2019" name="Int. J. Syst. Evol. Microbiol.">
        <title>The Global Catalogue of Microorganisms (GCM) 10K type strain sequencing project: providing services to taxonomists for standard genome sequencing and annotation.</title>
        <authorList>
            <consortium name="The Broad Institute Genomics Platform"/>
            <consortium name="The Broad Institute Genome Sequencing Center for Infectious Disease"/>
            <person name="Wu L."/>
            <person name="Ma J."/>
        </authorList>
    </citation>
    <scope>NUCLEOTIDE SEQUENCE [LARGE SCALE GENOMIC DNA]</scope>
    <source>
        <strain evidence="5">JCM 17593</strain>
    </source>
</reference>
<keyword evidence="5" id="KW-1185">Reference proteome</keyword>
<dbReference type="RefSeq" id="WP_344773452.1">
    <property type="nucleotide sequence ID" value="NZ_BAABBX010000004.1"/>
</dbReference>
<comment type="similarity">
    <text evidence="1">Belongs to the membrane fusion protein (MFP) (TC 8.A.1) family.</text>
</comment>
<feature type="compositionally biased region" description="Low complexity" evidence="2">
    <location>
        <begin position="403"/>
        <end position="412"/>
    </location>
</feature>
<feature type="domain" description="Multidrug resistance protein MdtA-like C-terminal permuted SH3" evidence="3">
    <location>
        <begin position="559"/>
        <end position="616"/>
    </location>
</feature>
<feature type="region of interest" description="Disordered" evidence="2">
    <location>
        <begin position="320"/>
        <end position="412"/>
    </location>
</feature>
<dbReference type="PANTHER" id="PTHR30469">
    <property type="entry name" value="MULTIDRUG RESISTANCE PROTEIN MDTA"/>
    <property type="match status" value="1"/>
</dbReference>
<proteinExistence type="inferred from homology"/>
<organism evidence="4 5">
    <name type="scientific">Gryllotalpicola kribbensis</name>
    <dbReference type="NCBI Taxonomy" id="993084"/>
    <lineage>
        <taxon>Bacteria</taxon>
        <taxon>Bacillati</taxon>
        <taxon>Actinomycetota</taxon>
        <taxon>Actinomycetes</taxon>
        <taxon>Micrococcales</taxon>
        <taxon>Microbacteriaceae</taxon>
        <taxon>Gryllotalpicola</taxon>
    </lineage>
</organism>
<dbReference type="Proteomes" id="UP001500213">
    <property type="component" value="Unassembled WGS sequence"/>
</dbReference>
<feature type="region of interest" description="Disordered" evidence="2">
    <location>
        <begin position="127"/>
        <end position="154"/>
    </location>
</feature>
<name>A0ABP8AI97_9MICO</name>
<comment type="caution">
    <text evidence="4">The sequence shown here is derived from an EMBL/GenBank/DDBJ whole genome shotgun (WGS) entry which is preliminary data.</text>
</comment>
<dbReference type="Gene3D" id="2.40.50.100">
    <property type="match status" value="2"/>
</dbReference>